<comment type="caution">
    <text evidence="8">The sequence shown here is derived from an EMBL/GenBank/DDBJ whole genome shotgun (WGS) entry which is preliminary data.</text>
</comment>
<reference evidence="8 9" key="1">
    <citation type="submission" date="2020-06" db="EMBL/GenBank/DDBJ databases">
        <title>Transcriptomic and genomic resources for Thalictrum thalictroides and T. hernandezii: Facilitating candidate gene discovery in an emerging model plant lineage.</title>
        <authorList>
            <person name="Arias T."/>
            <person name="Riano-Pachon D.M."/>
            <person name="Di Stilio V.S."/>
        </authorList>
    </citation>
    <scope>NUCLEOTIDE SEQUENCE [LARGE SCALE GENOMIC DNA]</scope>
    <source>
        <strain evidence="9">cv. WT478/WT964</strain>
        <tissue evidence="8">Leaves</tissue>
    </source>
</reference>
<accession>A0A7J6WCL8</accession>
<dbReference type="SMART" id="SM01019">
    <property type="entry name" value="B3"/>
    <property type="match status" value="2"/>
</dbReference>
<dbReference type="GO" id="GO:0005634">
    <property type="term" value="C:nucleus"/>
    <property type="evidence" value="ECO:0007669"/>
    <property type="project" value="UniProtKB-SubCell"/>
</dbReference>
<keyword evidence="6" id="KW-0539">Nucleus</keyword>
<evidence type="ECO:0000259" key="7">
    <source>
        <dbReference type="PROSITE" id="PS50863"/>
    </source>
</evidence>
<dbReference type="GO" id="GO:0003677">
    <property type="term" value="F:DNA binding"/>
    <property type="evidence" value="ECO:0007669"/>
    <property type="project" value="UniProtKB-KW"/>
</dbReference>
<evidence type="ECO:0000313" key="8">
    <source>
        <dbReference type="EMBL" id="KAF5194627.1"/>
    </source>
</evidence>
<keyword evidence="5" id="KW-0804">Transcription</keyword>
<dbReference type="PANTHER" id="PTHR31674">
    <property type="entry name" value="B3 DOMAIN-CONTAINING PROTEIN REM-LIKE 3-RELATED"/>
    <property type="match status" value="1"/>
</dbReference>
<dbReference type="EMBL" id="JABWDY010018458">
    <property type="protein sequence ID" value="KAF5194627.1"/>
    <property type="molecule type" value="Genomic_DNA"/>
</dbReference>
<evidence type="ECO:0000256" key="5">
    <source>
        <dbReference type="ARBA" id="ARBA00023163"/>
    </source>
</evidence>
<dbReference type="OrthoDB" id="1109907at2759"/>
<name>A0A7J6WCL8_THATH</name>
<keyword evidence="3" id="KW-0805">Transcription regulation</keyword>
<dbReference type="PROSITE" id="PS50863">
    <property type="entry name" value="B3"/>
    <property type="match status" value="2"/>
</dbReference>
<keyword evidence="4" id="KW-0238">DNA-binding</keyword>
<evidence type="ECO:0000256" key="1">
    <source>
        <dbReference type="ARBA" id="ARBA00004123"/>
    </source>
</evidence>
<evidence type="ECO:0000256" key="6">
    <source>
        <dbReference type="ARBA" id="ARBA00023242"/>
    </source>
</evidence>
<dbReference type="Proteomes" id="UP000554482">
    <property type="component" value="Unassembled WGS sequence"/>
</dbReference>
<dbReference type="InterPro" id="IPR039218">
    <property type="entry name" value="REM_fam"/>
</dbReference>
<dbReference type="CDD" id="cd10017">
    <property type="entry name" value="B3_DNA"/>
    <property type="match status" value="2"/>
</dbReference>
<evidence type="ECO:0000256" key="4">
    <source>
        <dbReference type="ARBA" id="ARBA00023125"/>
    </source>
</evidence>
<proteinExistence type="predicted"/>
<keyword evidence="2" id="KW-0677">Repeat</keyword>
<dbReference type="PANTHER" id="PTHR31674:SF62">
    <property type="entry name" value="B3 DOMAIN-CONTAINING PROTEIN REM14-RELATED"/>
    <property type="match status" value="1"/>
</dbReference>
<feature type="domain" description="TF-B3" evidence="7">
    <location>
        <begin position="13"/>
        <end position="106"/>
    </location>
</feature>
<keyword evidence="9" id="KW-1185">Reference proteome</keyword>
<evidence type="ECO:0000313" key="9">
    <source>
        <dbReference type="Proteomes" id="UP000554482"/>
    </source>
</evidence>
<comment type="subcellular location">
    <subcellularLocation>
        <location evidence="1">Nucleus</location>
    </subcellularLocation>
</comment>
<dbReference type="InterPro" id="IPR015300">
    <property type="entry name" value="DNA-bd_pseudobarrel_sf"/>
</dbReference>
<organism evidence="8 9">
    <name type="scientific">Thalictrum thalictroides</name>
    <name type="common">Rue-anemone</name>
    <name type="synonym">Anemone thalictroides</name>
    <dbReference type="NCBI Taxonomy" id="46969"/>
    <lineage>
        <taxon>Eukaryota</taxon>
        <taxon>Viridiplantae</taxon>
        <taxon>Streptophyta</taxon>
        <taxon>Embryophyta</taxon>
        <taxon>Tracheophyta</taxon>
        <taxon>Spermatophyta</taxon>
        <taxon>Magnoliopsida</taxon>
        <taxon>Ranunculales</taxon>
        <taxon>Ranunculaceae</taxon>
        <taxon>Thalictroideae</taxon>
        <taxon>Thalictrum</taxon>
    </lineage>
</organism>
<dbReference type="Gene3D" id="2.40.330.10">
    <property type="entry name" value="DNA-binding pseudobarrel domain"/>
    <property type="match status" value="2"/>
</dbReference>
<dbReference type="AlphaFoldDB" id="A0A7J6WCL8"/>
<evidence type="ECO:0000256" key="2">
    <source>
        <dbReference type="ARBA" id="ARBA00022737"/>
    </source>
</evidence>
<dbReference type="SUPFAM" id="SSF101936">
    <property type="entry name" value="DNA-binding pseudobarrel domain"/>
    <property type="match status" value="2"/>
</dbReference>
<feature type="domain" description="TF-B3" evidence="7">
    <location>
        <begin position="171"/>
        <end position="268"/>
    </location>
</feature>
<protein>
    <submittedName>
        <fullName evidence="8">B3 domain-containing protein</fullName>
    </submittedName>
</protein>
<dbReference type="InterPro" id="IPR003340">
    <property type="entry name" value="B3_DNA-bd"/>
</dbReference>
<sequence length="278" mass="31590">MAKKLTIQPNNPHFFKFIMPDDGSLQGISIPEAFVKDYLVGEKCEGNKAKLRTKKSNKSWIVSTKGSCFTDGWKDFYTDNDLQAGDFLLFKHEGGFRFDVIVFDATMCEKVYPPLLDSDTKDNPILMEMDKPGKKKQVPKDFPSLKLMKNTAKVKNPLQLVVQMQRSHFKYRTLLVSAPFGRKSGLVKMAKSAKETNKSYMITIKDPNGKPWKLQLNYKPSANIAFFGRGWTEFLKANKLKVGDVCTFKLVSMAPKKTIMEMTVSKRKSSSLKAKFAR</sequence>
<evidence type="ECO:0000256" key="3">
    <source>
        <dbReference type="ARBA" id="ARBA00023015"/>
    </source>
</evidence>
<dbReference type="Pfam" id="PF02362">
    <property type="entry name" value="B3"/>
    <property type="match status" value="2"/>
</dbReference>
<gene>
    <name evidence="8" type="ORF">FRX31_015786</name>
</gene>